<dbReference type="InterPro" id="IPR045093">
    <property type="entry name" value="Cullin"/>
</dbReference>
<dbReference type="SMART" id="SM00182">
    <property type="entry name" value="CULLIN"/>
    <property type="match status" value="1"/>
</dbReference>
<comment type="similarity">
    <text evidence="1">Belongs to the cullin family.</text>
</comment>
<comment type="caution">
    <text evidence="3">The sequence shown here is derived from an EMBL/GenBank/DDBJ whole genome shotgun (WGS) entry which is preliminary data.</text>
</comment>
<proteinExistence type="inferred from homology"/>
<dbReference type="InterPro" id="IPR036317">
    <property type="entry name" value="Cullin_homology_sf"/>
</dbReference>
<keyword evidence="4" id="KW-1185">Reference proteome</keyword>
<dbReference type="EMBL" id="CZPT02000740">
    <property type="protein sequence ID" value="SCU67419.1"/>
    <property type="molecule type" value="Genomic_DNA"/>
</dbReference>
<evidence type="ECO:0000256" key="1">
    <source>
        <dbReference type="PROSITE-ProRule" id="PRU00330"/>
    </source>
</evidence>
<dbReference type="Gene3D" id="3.30.230.130">
    <property type="entry name" value="Cullin, Chain C, Domain 2"/>
    <property type="match status" value="1"/>
</dbReference>
<dbReference type="SMART" id="SM00884">
    <property type="entry name" value="Cullin_Nedd8"/>
    <property type="match status" value="1"/>
</dbReference>
<reference evidence="3" key="1">
    <citation type="submission" date="2016-09" db="EMBL/GenBank/DDBJ databases">
        <authorList>
            <person name="Hebert L."/>
            <person name="Moumen B."/>
        </authorList>
    </citation>
    <scope>NUCLEOTIDE SEQUENCE [LARGE SCALE GENOMIC DNA]</scope>
    <source>
        <strain evidence="3">OVI</strain>
    </source>
</reference>
<dbReference type="PROSITE" id="PS50069">
    <property type="entry name" value="CULLIN_2"/>
    <property type="match status" value="1"/>
</dbReference>
<dbReference type="RefSeq" id="XP_067078738.1">
    <property type="nucleotide sequence ID" value="XM_067222637.1"/>
</dbReference>
<accession>A0A1G4I661</accession>
<gene>
    <name evidence="3" type="ORF">TEOVI_000498300</name>
</gene>
<dbReference type="SUPFAM" id="SSF75632">
    <property type="entry name" value="Cullin homology domain"/>
    <property type="match status" value="1"/>
</dbReference>
<dbReference type="GO" id="GO:0031625">
    <property type="term" value="F:ubiquitin protein ligase binding"/>
    <property type="evidence" value="ECO:0007669"/>
    <property type="project" value="InterPro"/>
</dbReference>
<evidence type="ECO:0000313" key="3">
    <source>
        <dbReference type="EMBL" id="SCU67419.1"/>
    </source>
</evidence>
<dbReference type="AlphaFoldDB" id="A0A1G4I661"/>
<dbReference type="Pfam" id="PF10557">
    <property type="entry name" value="Cullin_Nedd8"/>
    <property type="match status" value="1"/>
</dbReference>
<evidence type="ECO:0000313" key="4">
    <source>
        <dbReference type="Proteomes" id="UP000195570"/>
    </source>
</evidence>
<dbReference type="InterPro" id="IPR036388">
    <property type="entry name" value="WH-like_DNA-bd_sf"/>
</dbReference>
<feature type="domain" description="Cullin family profile" evidence="2">
    <location>
        <begin position="561"/>
        <end position="814"/>
    </location>
</feature>
<evidence type="ECO:0000259" key="2">
    <source>
        <dbReference type="PROSITE" id="PS50069"/>
    </source>
</evidence>
<protein>
    <submittedName>
        <fullName evidence="3">Cullin family/Cullin protein neddylation domain containing protein, putative</fullName>
    </submittedName>
</protein>
<dbReference type="VEuPathDB" id="TriTrypDB:TEOVI_000498300"/>
<dbReference type="PANTHER" id="PTHR11932">
    <property type="entry name" value="CULLIN"/>
    <property type="match status" value="1"/>
</dbReference>
<dbReference type="Proteomes" id="UP000195570">
    <property type="component" value="Unassembled WGS sequence"/>
</dbReference>
<dbReference type="InterPro" id="IPR036390">
    <property type="entry name" value="WH_DNA-bd_sf"/>
</dbReference>
<name>A0A1G4I661_TRYEQ</name>
<dbReference type="SUPFAM" id="SSF46785">
    <property type="entry name" value="Winged helix' DNA-binding domain"/>
    <property type="match status" value="1"/>
</dbReference>
<dbReference type="Gene3D" id="1.10.10.10">
    <property type="entry name" value="Winged helix-like DNA-binding domain superfamily/Winged helix DNA-binding domain"/>
    <property type="match status" value="1"/>
</dbReference>
<dbReference type="GeneID" id="92378923"/>
<dbReference type="InterPro" id="IPR019559">
    <property type="entry name" value="Cullin_neddylation_domain"/>
</dbReference>
<dbReference type="InterPro" id="IPR016158">
    <property type="entry name" value="Cullin_homology"/>
</dbReference>
<organism evidence="3 4">
    <name type="scientific">Trypanosoma equiperdum</name>
    <dbReference type="NCBI Taxonomy" id="5694"/>
    <lineage>
        <taxon>Eukaryota</taxon>
        <taxon>Discoba</taxon>
        <taxon>Euglenozoa</taxon>
        <taxon>Kinetoplastea</taxon>
        <taxon>Metakinetoplastina</taxon>
        <taxon>Trypanosomatida</taxon>
        <taxon>Trypanosomatidae</taxon>
        <taxon>Trypanosoma</taxon>
    </lineage>
</organism>
<sequence>MKTSLPPPLIAEETSSDGLSYEEKLRQAYAAGETKRPQYLSASLRDLFEVTLNRELLLFRNEETETPVTRRKKWLQWYNEIYNSLRCTHNVNALLLYWVTGIVSYELREMERCLAGIREREREKSGEQQLPPQGQGVPDENVTFEGEKSLEAIQHAMELRNVIRRLPALVAFFFAWDMNLGDTSKFEELLHKVIIDNFSEGAELLLLEQLLTWTLRWCRQLQWEGTNSSAKLPPPLRQQLQTALADICQLIMLFSCDARTAERRIIVTALRSVVEGCEMYFNRHALLAMLERKANNVETRQVFVLERWPQYWLSELTILGDIPSVDKEWVKAIMLNMALLWNPESLSGEGMASGVEGSPVDADDTYLFHLLLLTLQPMFDNLFGVPAVDNKEFTPSTANSQSVEALSTERTTSGEKKDPLKLLLEVADVMACIGSPLCRDIHYWDCIGVGPLLTQNVANGNKDIGSFVMASVCRRLLQEQIPLSVNSFLLSNDAPKKQLQRLITYLIRTERVFDCLCGIQALKACLLGTRTSDNDTKGCFYYILETALANHQHQLRGASALVEELLYNVYEYLLRGNETSPATGNGSLSGNEDLRAALRIIQGLSGRTQLFSFYKENLAIRLLSILHPKPHDNAVSTEELRHERLQFEGSMCRYLMELFPGDREAVQHMVQMCEDVKTANEMSEAFNQQQMQDIGNAALSVKLTTSILSPHAWPVYPKLERVPRPLKNTMDGFSAFYQNRHSTRRLIWIRTTFERVTFDIAYPRGKKLVTGSLEHYEIFNCLSEAAGAGVTWENLAKEVEWETAKLQQELRKPIFNGLLVLPQEEEAKVAERADTASQQALRLNPEFTSSHTHFNLLPERSQRKQLTTCTRTNEKAAKGLQETRIGAIQAAVMHRLKTVQHGSYKDLFQFTQESLRHHFQLSDVEFKEVLRRLIDKEYIVRDQEDREQFVYRA</sequence>
<dbReference type="GO" id="GO:0006511">
    <property type="term" value="P:ubiquitin-dependent protein catabolic process"/>
    <property type="evidence" value="ECO:0007669"/>
    <property type="project" value="InterPro"/>
</dbReference>